<dbReference type="Gramene" id="OMERI07G22760.1">
    <property type="protein sequence ID" value="OMERI07G22760.1"/>
    <property type="gene ID" value="OMERI07G22760"/>
</dbReference>
<protein>
    <submittedName>
        <fullName evidence="1">Uncharacterized protein</fullName>
    </submittedName>
</protein>
<name>A0A0E0EG41_9ORYZ</name>
<dbReference type="AlphaFoldDB" id="A0A0E0EG41"/>
<dbReference type="HOGENOM" id="CLU_1665245_0_0_1"/>
<accession>A0A0E0EG41</accession>
<evidence type="ECO:0000313" key="2">
    <source>
        <dbReference type="Proteomes" id="UP000008021"/>
    </source>
</evidence>
<dbReference type="Proteomes" id="UP000008021">
    <property type="component" value="Chromosome 7"/>
</dbReference>
<evidence type="ECO:0000313" key="1">
    <source>
        <dbReference type="EnsemblPlants" id="OMERI07G22760.1"/>
    </source>
</evidence>
<dbReference type="EnsemblPlants" id="OMERI07G22760.1">
    <property type="protein sequence ID" value="OMERI07G22760.1"/>
    <property type="gene ID" value="OMERI07G22760"/>
</dbReference>
<keyword evidence="2" id="KW-1185">Reference proteome</keyword>
<sequence>MKTIGAATLGRVAASKPVPVTPLPPFLLPRLRRRRGGLRVGADAGGPGLLRVLRRRCVLQRRCLRLADYLDTASLRMWEFASGRWPPFRRPCRTRSRQEGQHQLRRAWRPSHGLCESSGEVNEFFMCDVSSKQLEELPKCINDDGEVNEFLATFSFEPK</sequence>
<reference evidence="1" key="2">
    <citation type="submission" date="2018-05" db="EMBL/GenBank/DDBJ databases">
        <title>OmerRS3 (Oryza meridionalis Reference Sequence Version 3).</title>
        <authorList>
            <person name="Zhang J."/>
            <person name="Kudrna D."/>
            <person name="Lee S."/>
            <person name="Talag J."/>
            <person name="Welchert J."/>
            <person name="Wing R.A."/>
        </authorList>
    </citation>
    <scope>NUCLEOTIDE SEQUENCE [LARGE SCALE GENOMIC DNA]</scope>
    <source>
        <strain evidence="1">cv. OR44</strain>
    </source>
</reference>
<organism evidence="1">
    <name type="scientific">Oryza meridionalis</name>
    <dbReference type="NCBI Taxonomy" id="40149"/>
    <lineage>
        <taxon>Eukaryota</taxon>
        <taxon>Viridiplantae</taxon>
        <taxon>Streptophyta</taxon>
        <taxon>Embryophyta</taxon>
        <taxon>Tracheophyta</taxon>
        <taxon>Spermatophyta</taxon>
        <taxon>Magnoliopsida</taxon>
        <taxon>Liliopsida</taxon>
        <taxon>Poales</taxon>
        <taxon>Poaceae</taxon>
        <taxon>BOP clade</taxon>
        <taxon>Oryzoideae</taxon>
        <taxon>Oryzeae</taxon>
        <taxon>Oryzinae</taxon>
        <taxon>Oryza</taxon>
    </lineage>
</organism>
<proteinExistence type="predicted"/>
<reference evidence="1" key="1">
    <citation type="submission" date="2015-04" db="UniProtKB">
        <authorList>
            <consortium name="EnsemblPlants"/>
        </authorList>
    </citation>
    <scope>IDENTIFICATION</scope>
</reference>